<evidence type="ECO:0000256" key="3">
    <source>
        <dbReference type="ARBA" id="ARBA00022475"/>
    </source>
</evidence>
<feature type="domain" description="Type II secretion system protein GspC N-terminal" evidence="10">
    <location>
        <begin position="23"/>
        <end position="139"/>
    </location>
</feature>
<dbReference type="Pfam" id="PF11356">
    <property type="entry name" value="T2SSC"/>
    <property type="match status" value="1"/>
</dbReference>
<keyword evidence="2" id="KW-0813">Transport</keyword>
<name>A0A5N4W9I5_9GAMM</name>
<dbReference type="RefSeq" id="WP_016168453.1">
    <property type="nucleotide sequence ID" value="NZ_BBNK01000014.1"/>
</dbReference>
<comment type="caution">
    <text evidence="12">The sequence shown here is derived from an EMBL/GenBank/DDBJ whole genome shotgun (WGS) entry which is preliminary data.</text>
</comment>
<dbReference type="InterPro" id="IPR041489">
    <property type="entry name" value="PDZ_6"/>
</dbReference>
<comment type="subcellular location">
    <subcellularLocation>
        <location evidence="1">Cell inner membrane</location>
    </subcellularLocation>
</comment>
<evidence type="ECO:0000256" key="4">
    <source>
        <dbReference type="ARBA" id="ARBA00022519"/>
    </source>
</evidence>
<feature type="domain" description="PDZ" evidence="11">
    <location>
        <begin position="223"/>
        <end position="264"/>
    </location>
</feature>
<dbReference type="Proteomes" id="UP000325788">
    <property type="component" value="Unassembled WGS sequence"/>
</dbReference>
<keyword evidence="8 9" id="KW-0472">Membrane</keyword>
<proteinExistence type="predicted"/>
<reference evidence="12 13" key="1">
    <citation type="submission" date="2019-09" db="EMBL/GenBank/DDBJ databases">
        <title>Draft genome sequence of Acinetobacter tandoii W4-4-4 isolated from environmental water sample.</title>
        <authorList>
            <person name="Wee S.K."/>
            <person name="Yan B."/>
            <person name="Mustaffa S.B."/>
            <person name="Yap E.P.H."/>
        </authorList>
    </citation>
    <scope>NUCLEOTIDE SEQUENCE [LARGE SCALE GENOMIC DNA]</scope>
    <source>
        <strain evidence="12 13">W4-4-4</strain>
    </source>
</reference>
<keyword evidence="4" id="KW-0997">Cell inner membrane</keyword>
<evidence type="ECO:0000256" key="6">
    <source>
        <dbReference type="ARBA" id="ARBA00022927"/>
    </source>
</evidence>
<evidence type="ECO:0000259" key="10">
    <source>
        <dbReference type="Pfam" id="PF11356"/>
    </source>
</evidence>
<evidence type="ECO:0000256" key="5">
    <source>
        <dbReference type="ARBA" id="ARBA00022692"/>
    </source>
</evidence>
<accession>A0A5N4W9I5</accession>
<evidence type="ECO:0000256" key="2">
    <source>
        <dbReference type="ARBA" id="ARBA00022448"/>
    </source>
</evidence>
<dbReference type="GO" id="GO:0005886">
    <property type="term" value="C:plasma membrane"/>
    <property type="evidence" value="ECO:0007669"/>
    <property type="project" value="UniProtKB-SubCell"/>
</dbReference>
<feature type="transmembrane region" description="Helical" evidence="9">
    <location>
        <begin position="21"/>
        <end position="43"/>
    </location>
</feature>
<dbReference type="AlphaFoldDB" id="A0A5N4W9I5"/>
<evidence type="ECO:0000313" key="13">
    <source>
        <dbReference type="Proteomes" id="UP000325788"/>
    </source>
</evidence>
<dbReference type="InterPro" id="IPR036034">
    <property type="entry name" value="PDZ_sf"/>
</dbReference>
<evidence type="ECO:0000256" key="9">
    <source>
        <dbReference type="SAM" id="Phobius"/>
    </source>
</evidence>
<dbReference type="Gene3D" id="2.30.30.830">
    <property type="match status" value="1"/>
</dbReference>
<evidence type="ECO:0000256" key="7">
    <source>
        <dbReference type="ARBA" id="ARBA00022989"/>
    </source>
</evidence>
<dbReference type="InterPro" id="IPR024961">
    <property type="entry name" value="T2SS_GspC_N"/>
</dbReference>
<dbReference type="EMBL" id="VXLD01000011">
    <property type="protein sequence ID" value="KAB1852950.1"/>
    <property type="molecule type" value="Genomic_DNA"/>
</dbReference>
<organism evidence="12 13">
    <name type="scientific">Acinetobacter tandoii</name>
    <dbReference type="NCBI Taxonomy" id="202954"/>
    <lineage>
        <taxon>Bacteria</taxon>
        <taxon>Pseudomonadati</taxon>
        <taxon>Pseudomonadota</taxon>
        <taxon>Gammaproteobacteria</taxon>
        <taxon>Moraxellales</taxon>
        <taxon>Moraxellaceae</taxon>
        <taxon>Acinetobacter</taxon>
    </lineage>
</organism>
<evidence type="ECO:0000313" key="12">
    <source>
        <dbReference type="EMBL" id="KAB1852950.1"/>
    </source>
</evidence>
<protein>
    <submittedName>
        <fullName evidence="12">General secretion pathway protein</fullName>
    </submittedName>
</protein>
<keyword evidence="3" id="KW-1003">Cell membrane</keyword>
<dbReference type="Gene3D" id="2.30.42.10">
    <property type="match status" value="1"/>
</dbReference>
<dbReference type="SUPFAM" id="SSF50156">
    <property type="entry name" value="PDZ domain-like"/>
    <property type="match status" value="1"/>
</dbReference>
<gene>
    <name evidence="12" type="ORF">F4W09_13945</name>
</gene>
<sequence>MRLVKDKLQHLNGAQFNRFSPWLLAVLVAYLSWKLASIFWLWVAPPMPMQLERVELGSQQPQVPNISAFSLFQENNASSGANLANFVLQGVVVSYPSQYSSAVIKVNEVADRYKVGETLAGTAYQLAEVYWDHVVLRDSTGQSQQVAFNRIANGLNQPMVPPADAASLPTGNISQSTQNALGQAVQQMHQNRDQFLADMGVGAATGEGYEVTSKTPSALRNTLGLQPGDRILSLNGQGVGQGQNDAQLLEQAKQAGQVKLEIKRGDQVMTIQQNF</sequence>
<keyword evidence="6" id="KW-0653">Protein transport</keyword>
<keyword evidence="5 9" id="KW-0812">Transmembrane</keyword>
<evidence type="ECO:0000256" key="8">
    <source>
        <dbReference type="ARBA" id="ARBA00023136"/>
    </source>
</evidence>
<dbReference type="GO" id="GO:0015031">
    <property type="term" value="P:protein transport"/>
    <property type="evidence" value="ECO:0007669"/>
    <property type="project" value="UniProtKB-KW"/>
</dbReference>
<evidence type="ECO:0000256" key="1">
    <source>
        <dbReference type="ARBA" id="ARBA00004533"/>
    </source>
</evidence>
<keyword evidence="7 9" id="KW-1133">Transmembrane helix</keyword>
<dbReference type="Pfam" id="PF17820">
    <property type="entry name" value="PDZ_6"/>
    <property type="match status" value="1"/>
</dbReference>
<evidence type="ECO:0000259" key="11">
    <source>
        <dbReference type="Pfam" id="PF17820"/>
    </source>
</evidence>